<dbReference type="Pfam" id="PF03808">
    <property type="entry name" value="Glyco_tran_WecG"/>
    <property type="match status" value="1"/>
</dbReference>
<name>A0A1F4XKB1_9BACT</name>
<dbReference type="AlphaFoldDB" id="A0A1F4XKB1"/>
<organism evidence="3 4">
    <name type="scientific">Candidatus Abawacabacteria bacterium RBG_16_42_10</name>
    <dbReference type="NCBI Taxonomy" id="1817814"/>
    <lineage>
        <taxon>Bacteria</taxon>
        <taxon>Candidatus Abawacaibacteriota</taxon>
    </lineage>
</organism>
<dbReference type="CDD" id="cd06533">
    <property type="entry name" value="Glyco_transf_WecG_TagA"/>
    <property type="match status" value="1"/>
</dbReference>
<dbReference type="PANTHER" id="PTHR34136:SF1">
    <property type="entry name" value="UDP-N-ACETYL-D-MANNOSAMINURONIC ACID TRANSFERASE"/>
    <property type="match status" value="1"/>
</dbReference>
<reference evidence="3 4" key="1">
    <citation type="journal article" date="2016" name="Nat. Commun.">
        <title>Thousands of microbial genomes shed light on interconnected biogeochemical processes in an aquifer system.</title>
        <authorList>
            <person name="Anantharaman K."/>
            <person name="Brown C.T."/>
            <person name="Hug L.A."/>
            <person name="Sharon I."/>
            <person name="Castelle C.J."/>
            <person name="Probst A.J."/>
            <person name="Thomas B.C."/>
            <person name="Singh A."/>
            <person name="Wilkins M.J."/>
            <person name="Karaoz U."/>
            <person name="Brodie E.L."/>
            <person name="Williams K.H."/>
            <person name="Hubbard S.S."/>
            <person name="Banfield J.F."/>
        </authorList>
    </citation>
    <scope>NUCLEOTIDE SEQUENCE [LARGE SCALE GENOMIC DNA]</scope>
</reference>
<accession>A0A1F4XKB1</accession>
<comment type="caution">
    <text evidence="3">The sequence shown here is derived from an EMBL/GenBank/DDBJ whole genome shotgun (WGS) entry which is preliminary data.</text>
</comment>
<dbReference type="Proteomes" id="UP000177614">
    <property type="component" value="Unassembled WGS sequence"/>
</dbReference>
<dbReference type="EMBL" id="MEWR01000011">
    <property type="protein sequence ID" value="OGC82127.1"/>
    <property type="molecule type" value="Genomic_DNA"/>
</dbReference>
<keyword evidence="1" id="KW-0328">Glycosyltransferase</keyword>
<dbReference type="NCBIfam" id="TIGR00696">
    <property type="entry name" value="wecG_tagA_cpsF"/>
    <property type="match status" value="1"/>
</dbReference>
<evidence type="ECO:0000256" key="2">
    <source>
        <dbReference type="ARBA" id="ARBA00022679"/>
    </source>
</evidence>
<evidence type="ECO:0000313" key="3">
    <source>
        <dbReference type="EMBL" id="OGC82127.1"/>
    </source>
</evidence>
<dbReference type="GO" id="GO:0016758">
    <property type="term" value="F:hexosyltransferase activity"/>
    <property type="evidence" value="ECO:0007669"/>
    <property type="project" value="TreeGrafter"/>
</dbReference>
<evidence type="ECO:0000256" key="1">
    <source>
        <dbReference type="ARBA" id="ARBA00022676"/>
    </source>
</evidence>
<protein>
    <submittedName>
        <fullName evidence="3">Uncharacterized protein</fullName>
    </submittedName>
</protein>
<dbReference type="STRING" id="1817814.A2V81_03185"/>
<evidence type="ECO:0000313" key="4">
    <source>
        <dbReference type="Proteomes" id="UP000177614"/>
    </source>
</evidence>
<dbReference type="PANTHER" id="PTHR34136">
    <property type="match status" value="1"/>
</dbReference>
<sequence length="294" mass="33800">MQHPISLFDIPFDPYTQKEAIQAIADRVKAQHKTRVVTINPEFVLESMENAQFKNVLKTADIHLADGIGILWATHFLARKPLFPRLYKLTKPLYIFWQLCYSLVLIPFTKRVTRDPLPERVTGSDLFLPLVEELNKNQERIFLLGGANGVGEKTAKKLQEFFPGIKIAGFFPGSPKETDAAKIIHIINDSKASVLFVAFQFPAQDIWIAEHFHKLHHVKLAMGVGGTFDFIAKTSHIAHKGFKAKRAPGLLRRMNLEWFWRLITQPFRFIRIMRATFVFIGKVWREKLKNPVIS</sequence>
<dbReference type="InterPro" id="IPR004629">
    <property type="entry name" value="WecG_TagA_CpsF"/>
</dbReference>
<keyword evidence="2" id="KW-0808">Transferase</keyword>
<gene>
    <name evidence="3" type="ORF">A2V81_03185</name>
</gene>
<proteinExistence type="predicted"/>